<keyword evidence="3" id="KW-1185">Reference proteome</keyword>
<organism evidence="2 3">
    <name type="scientific">Actinocatenispora rupis</name>
    <dbReference type="NCBI Taxonomy" id="519421"/>
    <lineage>
        <taxon>Bacteria</taxon>
        <taxon>Bacillati</taxon>
        <taxon>Actinomycetota</taxon>
        <taxon>Actinomycetes</taxon>
        <taxon>Micromonosporales</taxon>
        <taxon>Micromonosporaceae</taxon>
        <taxon>Actinocatenispora</taxon>
    </lineage>
</organism>
<dbReference type="SUPFAM" id="SSF54909">
    <property type="entry name" value="Dimeric alpha+beta barrel"/>
    <property type="match status" value="1"/>
</dbReference>
<dbReference type="InterPro" id="IPR007138">
    <property type="entry name" value="ABM_dom"/>
</dbReference>
<dbReference type="Pfam" id="PF03992">
    <property type="entry name" value="ABM"/>
    <property type="match status" value="1"/>
</dbReference>
<dbReference type="EMBL" id="BOMB01000020">
    <property type="protein sequence ID" value="GID12696.1"/>
    <property type="molecule type" value="Genomic_DNA"/>
</dbReference>
<comment type="caution">
    <text evidence="2">The sequence shown here is derived from an EMBL/GenBank/DDBJ whole genome shotgun (WGS) entry which is preliminary data.</text>
</comment>
<evidence type="ECO:0000313" key="3">
    <source>
        <dbReference type="Proteomes" id="UP000612808"/>
    </source>
</evidence>
<dbReference type="InterPro" id="IPR011008">
    <property type="entry name" value="Dimeric_a/b-barrel"/>
</dbReference>
<evidence type="ECO:0000259" key="1">
    <source>
        <dbReference type="PROSITE" id="PS51725"/>
    </source>
</evidence>
<feature type="domain" description="ABM" evidence="1">
    <location>
        <begin position="2"/>
        <end position="92"/>
    </location>
</feature>
<evidence type="ECO:0000313" key="2">
    <source>
        <dbReference type="EMBL" id="GID12696.1"/>
    </source>
</evidence>
<dbReference type="PROSITE" id="PS51725">
    <property type="entry name" value="ABM"/>
    <property type="match status" value="1"/>
</dbReference>
<dbReference type="AlphaFoldDB" id="A0A8J3NB37"/>
<reference evidence="2" key="1">
    <citation type="submission" date="2021-01" db="EMBL/GenBank/DDBJ databases">
        <title>Whole genome shotgun sequence of Actinocatenispora rupis NBRC 107355.</title>
        <authorList>
            <person name="Komaki H."/>
            <person name="Tamura T."/>
        </authorList>
    </citation>
    <scope>NUCLEOTIDE SEQUENCE</scope>
    <source>
        <strain evidence="2">NBRC 107355</strain>
    </source>
</reference>
<proteinExistence type="predicted"/>
<name>A0A8J3NB37_9ACTN</name>
<accession>A0A8J3NB37</accession>
<dbReference type="Proteomes" id="UP000612808">
    <property type="component" value="Unassembled WGS sequence"/>
</dbReference>
<protein>
    <recommendedName>
        <fullName evidence="1">ABM domain-containing protein</fullName>
    </recommendedName>
</protein>
<sequence length="103" mass="11421">MYGGLIRFVCKPGKRSEFLDIVRWSARAARDGEPGTLRLDAYVVDGEPDVVYGYEAYVDEDAFRAHVTNPAVQKFGEVMDDLVEGWTMVVPFTESVVSNVDGA</sequence>
<dbReference type="RefSeq" id="WP_203658896.1">
    <property type="nucleotide sequence ID" value="NZ_BAAAZM010000024.1"/>
</dbReference>
<gene>
    <name evidence="2" type="ORF">Aru02nite_35850</name>
</gene>
<dbReference type="Gene3D" id="3.30.70.100">
    <property type="match status" value="1"/>
</dbReference>